<evidence type="ECO:0000259" key="2">
    <source>
        <dbReference type="PROSITE" id="PS51762"/>
    </source>
</evidence>
<gene>
    <name evidence="3" type="ORF">ACFQ3T_11215</name>
</gene>
<comment type="caution">
    <text evidence="3">The sequence shown here is derived from an EMBL/GenBank/DDBJ whole genome shotgun (WGS) entry which is preliminary data.</text>
</comment>
<dbReference type="Gene3D" id="2.60.120.200">
    <property type="match status" value="1"/>
</dbReference>
<dbReference type="Proteomes" id="UP001597168">
    <property type="component" value="Unassembled WGS sequence"/>
</dbReference>
<dbReference type="InterPro" id="IPR013320">
    <property type="entry name" value="ConA-like_dom_sf"/>
</dbReference>
<dbReference type="SUPFAM" id="SSF49899">
    <property type="entry name" value="Concanavalin A-like lectins/glucanases"/>
    <property type="match status" value="1"/>
</dbReference>
<organism evidence="3 4">
    <name type="scientific">Saccharothrix hoggarensis</name>
    <dbReference type="NCBI Taxonomy" id="913853"/>
    <lineage>
        <taxon>Bacteria</taxon>
        <taxon>Bacillati</taxon>
        <taxon>Actinomycetota</taxon>
        <taxon>Actinomycetes</taxon>
        <taxon>Pseudonocardiales</taxon>
        <taxon>Pseudonocardiaceae</taxon>
        <taxon>Saccharothrix</taxon>
    </lineage>
</organism>
<accession>A0ABW3QSJ0</accession>
<dbReference type="RefSeq" id="WP_380723050.1">
    <property type="nucleotide sequence ID" value="NZ_JBHTLK010000043.1"/>
</dbReference>
<evidence type="ECO:0000256" key="1">
    <source>
        <dbReference type="SAM" id="MobiDB-lite"/>
    </source>
</evidence>
<feature type="region of interest" description="Disordered" evidence="1">
    <location>
        <begin position="192"/>
        <end position="223"/>
    </location>
</feature>
<reference evidence="4" key="1">
    <citation type="journal article" date="2019" name="Int. J. Syst. Evol. Microbiol.">
        <title>The Global Catalogue of Microorganisms (GCM) 10K type strain sequencing project: providing services to taxonomists for standard genome sequencing and annotation.</title>
        <authorList>
            <consortium name="The Broad Institute Genomics Platform"/>
            <consortium name="The Broad Institute Genome Sequencing Center for Infectious Disease"/>
            <person name="Wu L."/>
            <person name="Ma J."/>
        </authorList>
    </citation>
    <scope>NUCLEOTIDE SEQUENCE [LARGE SCALE GENOMIC DNA]</scope>
    <source>
        <strain evidence="4">CCUG 60214</strain>
    </source>
</reference>
<feature type="compositionally biased region" description="Low complexity" evidence="1">
    <location>
        <begin position="196"/>
        <end position="221"/>
    </location>
</feature>
<name>A0ABW3QSJ0_9PSEU</name>
<dbReference type="Gene3D" id="2.60.120.260">
    <property type="entry name" value="Galactose-binding domain-like"/>
    <property type="match status" value="1"/>
</dbReference>
<dbReference type="EMBL" id="JBHTLK010000043">
    <property type="protein sequence ID" value="MFD1147697.1"/>
    <property type="molecule type" value="Genomic_DNA"/>
</dbReference>
<evidence type="ECO:0000313" key="4">
    <source>
        <dbReference type="Proteomes" id="UP001597168"/>
    </source>
</evidence>
<dbReference type="PROSITE" id="PS51762">
    <property type="entry name" value="GH16_2"/>
    <property type="match status" value="1"/>
</dbReference>
<feature type="domain" description="GH16" evidence="2">
    <location>
        <begin position="232"/>
        <end position="461"/>
    </location>
</feature>
<sequence>MAAYRNRWFIGGGVAAGLVGVLGLNGLSVAQLPAGTNVSTCNNPVLNKGLDEWGSLRGSAPVREAVADHQSARFAYVQRNNSVAGPSAYLPQQHVKPGEQWTFAYDVSASQAGRARVEVDWYSTPEGNNTGYLGHVDGTWTSFASGSGWTRVVGGFTAPPNAVRANVLTDHEYSASGATFRATACDYRVGGGVPPTTTETTTTTSTTTTSTTTTSTTTTTTAPGDQTQAAIRYGWGTPHPISDEFDYTGPVDPAKWGVPSGTVGGTEGCWEGHAGNGRRCAKNSVVAGGIMTMTGEANGDTGWLKQKLDRQYGRWEIRSRSRNTGPSGGLYHPLHLIWPTSEKRLVDGEYDWVEYSNPDSQCQAAFLHYPKSPSDDKVYRERCPVDMTQWHNFAFEWTPTALVGYVDGAEWFRLSGGAGPGGRADIQAMPSGHLNIQLDNFTGDGGLRPAVFEVDWVRVYP</sequence>
<dbReference type="InterPro" id="IPR000757">
    <property type="entry name" value="Beta-glucanase-like"/>
</dbReference>
<keyword evidence="4" id="KW-1185">Reference proteome</keyword>
<evidence type="ECO:0000313" key="3">
    <source>
        <dbReference type="EMBL" id="MFD1147697.1"/>
    </source>
</evidence>
<proteinExistence type="predicted"/>
<dbReference type="CDD" id="cd00413">
    <property type="entry name" value="Glyco_hydrolase_16"/>
    <property type="match status" value="1"/>
</dbReference>
<protein>
    <recommendedName>
        <fullName evidence="2">GH16 domain-containing protein</fullName>
    </recommendedName>
</protein>